<name>N4WMG4_9BACI</name>
<evidence type="ECO:0000256" key="1">
    <source>
        <dbReference type="SAM" id="SignalP"/>
    </source>
</evidence>
<feature type="chain" id="PRO_5039711887" description="Transcobalamin-like C-terminal domain-containing protein" evidence="1">
    <location>
        <begin position="20"/>
        <end position="124"/>
    </location>
</feature>
<keyword evidence="1" id="KW-0732">Signal</keyword>
<dbReference type="Proteomes" id="UP000012283">
    <property type="component" value="Unassembled WGS sequence"/>
</dbReference>
<feature type="signal peptide" evidence="1">
    <location>
        <begin position="1"/>
        <end position="19"/>
    </location>
</feature>
<dbReference type="RefSeq" id="WP_003466230.1">
    <property type="nucleotide sequence ID" value="NZ_APML01000019.1"/>
</dbReference>
<feature type="domain" description="Transcobalamin-like C-terminal" evidence="2">
    <location>
        <begin position="56"/>
        <end position="121"/>
    </location>
</feature>
<protein>
    <recommendedName>
        <fullName evidence="2">Transcobalamin-like C-terminal domain-containing protein</fullName>
    </recommendedName>
</protein>
<gene>
    <name evidence="3" type="ORF">J416_05138</name>
</gene>
<dbReference type="STRING" id="1308866.J416_05138"/>
<evidence type="ECO:0000313" key="3">
    <source>
        <dbReference type="EMBL" id="ENH97372.1"/>
    </source>
</evidence>
<keyword evidence="4" id="KW-1185">Reference proteome</keyword>
<dbReference type="Pfam" id="PF14478">
    <property type="entry name" value="DUF4430"/>
    <property type="match status" value="1"/>
</dbReference>
<dbReference type="eggNOG" id="ENOG5032Y2X">
    <property type="taxonomic scope" value="Bacteria"/>
</dbReference>
<proteinExistence type="predicted"/>
<dbReference type="AlphaFoldDB" id="N4WMG4"/>
<sequence>MKVISRSIVIILFASFLLAGCGATNPSEEQIDITLTISQNNQQEVMSENSYQVEQGTVLLDVLEDHHEVDVTDEGFITAIDDRTQVENEKYWLYFVNGEMASQSVDEYKVKDNDDIVFDLQATE</sequence>
<evidence type="ECO:0000313" key="4">
    <source>
        <dbReference type="Proteomes" id="UP000012283"/>
    </source>
</evidence>
<organism evidence="3 4">
    <name type="scientific">Gracilibacillus halophilus YIM-C55.5</name>
    <dbReference type="NCBI Taxonomy" id="1308866"/>
    <lineage>
        <taxon>Bacteria</taxon>
        <taxon>Bacillati</taxon>
        <taxon>Bacillota</taxon>
        <taxon>Bacilli</taxon>
        <taxon>Bacillales</taxon>
        <taxon>Bacillaceae</taxon>
        <taxon>Gracilibacillus</taxon>
    </lineage>
</organism>
<dbReference type="Gene3D" id="2.170.130.30">
    <property type="match status" value="1"/>
</dbReference>
<dbReference type="InterPro" id="IPR027954">
    <property type="entry name" value="Transcobalamin-like_C"/>
</dbReference>
<comment type="caution">
    <text evidence="3">The sequence shown here is derived from an EMBL/GenBank/DDBJ whole genome shotgun (WGS) entry which is preliminary data.</text>
</comment>
<reference evidence="3 4" key="1">
    <citation type="submission" date="2013-03" db="EMBL/GenBank/DDBJ databases">
        <title>Draft genome sequence of Gracibacillus halophilus YIM-C55.5, a moderately halophilic and thermophilic organism from the Xiaochaidamu salt lake.</title>
        <authorList>
            <person name="Sugumar T."/>
            <person name="Polireddy D.R."/>
            <person name="Antony A."/>
            <person name="Madhava Y.R."/>
            <person name="Sivakumar N."/>
        </authorList>
    </citation>
    <scope>NUCLEOTIDE SEQUENCE [LARGE SCALE GENOMIC DNA]</scope>
    <source>
        <strain evidence="3 4">YIM-C55.5</strain>
    </source>
</reference>
<evidence type="ECO:0000259" key="2">
    <source>
        <dbReference type="Pfam" id="PF14478"/>
    </source>
</evidence>
<dbReference type="PROSITE" id="PS51257">
    <property type="entry name" value="PROKAR_LIPOPROTEIN"/>
    <property type="match status" value="1"/>
</dbReference>
<dbReference type="PATRIC" id="fig|1308866.3.peg.1038"/>
<accession>N4WMG4</accession>
<dbReference type="OrthoDB" id="2870483at2"/>
<dbReference type="EMBL" id="APML01000019">
    <property type="protein sequence ID" value="ENH97372.1"/>
    <property type="molecule type" value="Genomic_DNA"/>
</dbReference>